<dbReference type="EMBL" id="PVNK01000110">
    <property type="protein sequence ID" value="PRQ02836.1"/>
    <property type="molecule type" value="Genomic_DNA"/>
</dbReference>
<dbReference type="InterPro" id="IPR051312">
    <property type="entry name" value="Diverse_Substr_Oxidored"/>
</dbReference>
<dbReference type="AlphaFoldDB" id="A0A2S9YCT5"/>
<dbReference type="Pfam" id="PF00941">
    <property type="entry name" value="FAD_binding_5"/>
    <property type="match status" value="1"/>
</dbReference>
<dbReference type="InterPro" id="IPR016166">
    <property type="entry name" value="FAD-bd_PCMH"/>
</dbReference>
<dbReference type="GO" id="GO:0071949">
    <property type="term" value="F:FAD binding"/>
    <property type="evidence" value="ECO:0007669"/>
    <property type="project" value="InterPro"/>
</dbReference>
<organism evidence="3 4">
    <name type="scientific">Enhygromyxa salina</name>
    <dbReference type="NCBI Taxonomy" id="215803"/>
    <lineage>
        <taxon>Bacteria</taxon>
        <taxon>Pseudomonadati</taxon>
        <taxon>Myxococcota</taxon>
        <taxon>Polyangia</taxon>
        <taxon>Nannocystales</taxon>
        <taxon>Nannocystaceae</taxon>
        <taxon>Enhygromyxa</taxon>
    </lineage>
</organism>
<keyword evidence="4" id="KW-1185">Reference proteome</keyword>
<dbReference type="PANTHER" id="PTHR42659:SF9">
    <property type="entry name" value="XANTHINE DEHYDROGENASE FAD-BINDING SUBUNIT XDHB-RELATED"/>
    <property type="match status" value="1"/>
</dbReference>
<evidence type="ECO:0000313" key="3">
    <source>
        <dbReference type="EMBL" id="PRQ02836.1"/>
    </source>
</evidence>
<dbReference type="SUPFAM" id="SSF56176">
    <property type="entry name" value="FAD-binding/transporter-associated domain-like"/>
    <property type="match status" value="1"/>
</dbReference>
<name>A0A2S9YCT5_9BACT</name>
<dbReference type="Pfam" id="PF03450">
    <property type="entry name" value="CO_deh_flav_C"/>
    <property type="match status" value="1"/>
</dbReference>
<dbReference type="Gene3D" id="3.30.43.10">
    <property type="entry name" value="Uridine Diphospho-n-acetylenolpyruvylglucosamine Reductase, domain 2"/>
    <property type="match status" value="1"/>
</dbReference>
<dbReference type="InterPro" id="IPR002346">
    <property type="entry name" value="Mopterin_DH_FAD-bd"/>
</dbReference>
<feature type="domain" description="FAD-binding PCMH-type" evidence="2">
    <location>
        <begin position="1"/>
        <end position="247"/>
    </location>
</feature>
<comment type="caution">
    <text evidence="3">The sequence shown here is derived from an EMBL/GenBank/DDBJ whole genome shotgun (WGS) entry which is preliminary data.</text>
</comment>
<dbReference type="Proteomes" id="UP000237968">
    <property type="component" value="Unassembled WGS sequence"/>
</dbReference>
<keyword evidence="1" id="KW-0274">FAD</keyword>
<keyword evidence="1" id="KW-0285">Flavoprotein</keyword>
<dbReference type="SMART" id="SM01092">
    <property type="entry name" value="CO_deh_flav_C"/>
    <property type="match status" value="1"/>
</dbReference>
<dbReference type="Gene3D" id="3.30.390.50">
    <property type="entry name" value="CO dehydrogenase flavoprotein, C-terminal domain"/>
    <property type="match status" value="1"/>
</dbReference>
<evidence type="ECO:0000313" key="4">
    <source>
        <dbReference type="Proteomes" id="UP000237968"/>
    </source>
</evidence>
<dbReference type="InterPro" id="IPR036318">
    <property type="entry name" value="FAD-bd_PCMH-like_sf"/>
</dbReference>
<evidence type="ECO:0000259" key="2">
    <source>
        <dbReference type="PROSITE" id="PS51387"/>
    </source>
</evidence>
<keyword evidence="3" id="KW-0560">Oxidoreductase</keyword>
<dbReference type="PROSITE" id="PS51387">
    <property type="entry name" value="FAD_PCMH"/>
    <property type="match status" value="1"/>
</dbReference>
<dbReference type="PANTHER" id="PTHR42659">
    <property type="entry name" value="XANTHINE DEHYDROGENASE SUBUNIT C-RELATED"/>
    <property type="match status" value="1"/>
</dbReference>
<dbReference type="OrthoDB" id="9783813at2"/>
<dbReference type="InterPro" id="IPR005107">
    <property type="entry name" value="CO_DH_flav_C"/>
</dbReference>
<dbReference type="InterPro" id="IPR016169">
    <property type="entry name" value="FAD-bd_PCMH_sub2"/>
</dbReference>
<dbReference type="GO" id="GO:0016491">
    <property type="term" value="F:oxidoreductase activity"/>
    <property type="evidence" value="ECO:0007669"/>
    <property type="project" value="UniProtKB-KW"/>
</dbReference>
<accession>A0A2S9YCT5</accession>
<dbReference type="EC" id="1.3.7.9" evidence="3"/>
<dbReference type="RefSeq" id="WP_106391447.1">
    <property type="nucleotide sequence ID" value="NZ_PVNK01000110.1"/>
</dbReference>
<proteinExistence type="predicted"/>
<gene>
    <name evidence="3" type="primary">hcrB_1</name>
    <name evidence="3" type="ORF">ENSA5_20130</name>
</gene>
<dbReference type="Gene3D" id="3.30.465.10">
    <property type="match status" value="1"/>
</dbReference>
<protein>
    <submittedName>
        <fullName evidence="3">4-hydroxybenzoyl-CoA reductase subunit beta</fullName>
        <ecNumber evidence="3">1.3.7.9</ecNumber>
    </submittedName>
</protein>
<dbReference type="InterPro" id="IPR016167">
    <property type="entry name" value="FAD-bd_PCMH_sub1"/>
</dbReference>
<sequence length="356" mass="37824">MQPFALIRTKRLERARAIVRDKPEARALRAGGIDLLDRMKEGLDEPELLVELRDAMAPQVELGAGQPLLPAENPERFPSAPRFAQIGALTPLAQLAAAELPGAEALTEAASQAATPGIRNTATVGGNLLQRPRCWYFRQRELVCLKKGGDTCLALMGDNRYHAILGAGPSFIVHPSSLATPLLALDAVVSVFAGTPSDPPEGGATTEPNSLRLLSELFVSPADDPTREHALEPGDVLTSVWVPVLDGMRSAYQAVREKQSHDWPLAEAAVRMRIAADGSMRDLRIALGHVAPIPWNASAAAALLEGKAPNADLFAQAADAALADAAPLDGNAYKVPMTKGLLREVLHRASGLALPE</sequence>
<dbReference type="SUPFAM" id="SSF55447">
    <property type="entry name" value="CO dehydrogenase flavoprotein C-terminal domain-like"/>
    <property type="match status" value="1"/>
</dbReference>
<dbReference type="InterPro" id="IPR036683">
    <property type="entry name" value="CO_DH_flav_C_dom_sf"/>
</dbReference>
<evidence type="ECO:0000256" key="1">
    <source>
        <dbReference type="ARBA" id="ARBA00022827"/>
    </source>
</evidence>
<reference evidence="3 4" key="1">
    <citation type="submission" date="2018-03" db="EMBL/GenBank/DDBJ databases">
        <title>Draft Genome Sequences of the Obligatory Marine Myxobacteria Enhygromyxa salina SWB005.</title>
        <authorList>
            <person name="Poehlein A."/>
            <person name="Moghaddam J.A."/>
            <person name="Harms H."/>
            <person name="Alanjari M."/>
            <person name="Koenig G.M."/>
            <person name="Daniel R."/>
            <person name="Schaeberle T.F."/>
        </authorList>
    </citation>
    <scope>NUCLEOTIDE SEQUENCE [LARGE SCALE GENOMIC DNA]</scope>
    <source>
        <strain evidence="3 4">SWB005</strain>
    </source>
</reference>